<name>A0A2P2LXK8_RHIMU</name>
<feature type="region of interest" description="Disordered" evidence="1">
    <location>
        <begin position="58"/>
        <end position="113"/>
    </location>
</feature>
<dbReference type="Gene3D" id="3.40.30.10">
    <property type="entry name" value="Glutaredoxin"/>
    <property type="match status" value="1"/>
</dbReference>
<feature type="compositionally biased region" description="Low complexity" evidence="1">
    <location>
        <begin position="61"/>
        <end position="75"/>
    </location>
</feature>
<dbReference type="EMBL" id="GGEC01042205">
    <property type="protein sequence ID" value="MBX22689.1"/>
    <property type="molecule type" value="Transcribed_RNA"/>
</dbReference>
<evidence type="ECO:0000256" key="1">
    <source>
        <dbReference type="SAM" id="MobiDB-lite"/>
    </source>
</evidence>
<dbReference type="InterPro" id="IPR002109">
    <property type="entry name" value="Glutaredoxin"/>
</dbReference>
<dbReference type="Pfam" id="PF23733">
    <property type="entry name" value="GRXCR1-2_C"/>
    <property type="match status" value="1"/>
</dbReference>
<reference evidence="3" key="1">
    <citation type="submission" date="2018-02" db="EMBL/GenBank/DDBJ databases">
        <title>Rhizophora mucronata_Transcriptome.</title>
        <authorList>
            <person name="Meera S.P."/>
            <person name="Sreeshan A."/>
            <person name="Augustine A."/>
        </authorList>
    </citation>
    <scope>NUCLEOTIDE SEQUENCE</scope>
    <source>
        <tissue evidence="3">Leaf</tissue>
    </source>
</reference>
<dbReference type="InterPro" id="IPR036249">
    <property type="entry name" value="Thioredoxin-like_sf"/>
</dbReference>
<dbReference type="PANTHER" id="PTHR45669">
    <property type="entry name" value="GLUTAREDOXIN DOMAIN-CONTAINING CYSTEINE-RICH PROTEIN CG12206-RELATED"/>
    <property type="match status" value="1"/>
</dbReference>
<dbReference type="AlphaFoldDB" id="A0A2P2LXK8"/>
<feature type="domain" description="Glutaredoxin" evidence="2">
    <location>
        <begin position="124"/>
        <end position="192"/>
    </location>
</feature>
<protein>
    <submittedName>
        <fullName evidence="3">Uncharacterized protein MANES_S042000</fullName>
    </submittedName>
</protein>
<organism evidence="3">
    <name type="scientific">Rhizophora mucronata</name>
    <name type="common">Asiatic mangrove</name>
    <dbReference type="NCBI Taxonomy" id="61149"/>
    <lineage>
        <taxon>Eukaryota</taxon>
        <taxon>Viridiplantae</taxon>
        <taxon>Streptophyta</taxon>
        <taxon>Embryophyta</taxon>
        <taxon>Tracheophyta</taxon>
        <taxon>Spermatophyta</taxon>
        <taxon>Magnoliopsida</taxon>
        <taxon>eudicotyledons</taxon>
        <taxon>Gunneridae</taxon>
        <taxon>Pentapetalae</taxon>
        <taxon>rosids</taxon>
        <taxon>fabids</taxon>
        <taxon>Malpighiales</taxon>
        <taxon>Rhizophoraceae</taxon>
        <taxon>Rhizophora</taxon>
    </lineage>
</organism>
<evidence type="ECO:0000259" key="2">
    <source>
        <dbReference type="Pfam" id="PF00462"/>
    </source>
</evidence>
<dbReference type="SUPFAM" id="SSF52833">
    <property type="entry name" value="Thioredoxin-like"/>
    <property type="match status" value="1"/>
</dbReference>
<dbReference type="Pfam" id="PF00462">
    <property type="entry name" value="Glutaredoxin"/>
    <property type="match status" value="1"/>
</dbReference>
<dbReference type="EMBL" id="GGEC01042204">
    <property type="protein sequence ID" value="MBX22688.1"/>
    <property type="molecule type" value="Transcribed_RNA"/>
</dbReference>
<feature type="compositionally biased region" description="Polar residues" evidence="1">
    <location>
        <begin position="90"/>
        <end position="102"/>
    </location>
</feature>
<proteinExistence type="predicted"/>
<sequence length="272" mass="30022">MWLPWVKSTVKIHETSTSSSSCSSSFAFSTFKDIPLLCTEDPSPQTPKRPAVFHRTRHANSLLRSSSTPRSLTLPLPDPRVRHEPRPNGSAISKTAEVTAQPQRECEAPQPPSISIPGADKRIVVYFTSIRAIRRTFEDCRAVRSILRGFHVSIDERDLSMDTGFLNELQQIFGGGQGRLTLPRVFIGGRYIGGAEEIRQLHECGELKKFVEGLPAEEPGVCDVCGGYRFVLCTECNGSHKLYTEKTGFKSCTACNENGLVRCPSCCCAPLC</sequence>
<dbReference type="PANTHER" id="PTHR45669:SF26">
    <property type="entry name" value="GLUTAREDOXIN DOMAIN-CONTAINING PROTEIN"/>
    <property type="match status" value="1"/>
</dbReference>
<evidence type="ECO:0000313" key="3">
    <source>
        <dbReference type="EMBL" id="MBX22688.1"/>
    </source>
</evidence>
<dbReference type="CDD" id="cd03031">
    <property type="entry name" value="GRX_GRX_like"/>
    <property type="match status" value="1"/>
</dbReference>
<dbReference type="PROSITE" id="PS51354">
    <property type="entry name" value="GLUTAREDOXIN_2"/>
    <property type="match status" value="1"/>
</dbReference>
<accession>A0A2P2LXK8</accession>